<feature type="domain" description="IrrE N-terminal-like" evidence="1">
    <location>
        <begin position="237"/>
        <end position="334"/>
    </location>
</feature>
<dbReference type="Pfam" id="PF06114">
    <property type="entry name" value="Peptidase_M78"/>
    <property type="match status" value="1"/>
</dbReference>
<sequence length="372" mass="41076">MFEPNWASPPGDTISRLAAAGHVSVHDLAERIGCEEDVFSGIMEGRVAIGAEIADALSAELGASRQFWIERYNQFLHDKVRISSSGSEKTLSSWGQSFPAKALRQLGWLPKGSRGEQLSKDILDFFGCDSIRGWNERYSSGIGQVAFRTSFAFEADEMATLAWLRVGEVQAESLALSKFSKNSFKNCLPDLKRLCAHKHPELFFPKLQKACADLGVGLVSSRAPTGCRASGATWMSTKGNPIILLSFRYLSEDHFWFTFFHEAAHVVLHGTDHISVDGSDPSPLGASVFEDEADAFAQDTLVPADLRDEMLNAIPTRPHVRRIARKAGVTPGIVVGQLQKFGALQPHQFNELKRRYKWDGDTTLPALSQPRK</sequence>
<accession>A0A443IJG7</accession>
<dbReference type="Gene3D" id="1.10.260.40">
    <property type="entry name" value="lambda repressor-like DNA-binding domains"/>
    <property type="match status" value="1"/>
</dbReference>
<protein>
    <submittedName>
        <fullName evidence="2">ImmA/IrrE family metallo-endopeptidase</fullName>
    </submittedName>
</protein>
<dbReference type="EMBL" id="SAUW01000048">
    <property type="protein sequence ID" value="RWR04687.1"/>
    <property type="molecule type" value="Genomic_DNA"/>
</dbReference>
<evidence type="ECO:0000313" key="3">
    <source>
        <dbReference type="Proteomes" id="UP000285710"/>
    </source>
</evidence>
<dbReference type="AlphaFoldDB" id="A0A443IJG7"/>
<dbReference type="GO" id="GO:0003677">
    <property type="term" value="F:DNA binding"/>
    <property type="evidence" value="ECO:0007669"/>
    <property type="project" value="InterPro"/>
</dbReference>
<dbReference type="InterPro" id="IPR010359">
    <property type="entry name" value="IrrE_HExxH"/>
</dbReference>
<comment type="caution">
    <text evidence="2">The sequence shown here is derived from an EMBL/GenBank/DDBJ whole genome shotgun (WGS) entry which is preliminary data.</text>
</comment>
<keyword evidence="3" id="KW-1185">Reference proteome</keyword>
<evidence type="ECO:0000259" key="1">
    <source>
        <dbReference type="Pfam" id="PF06114"/>
    </source>
</evidence>
<name>A0A443IJG7_9RHOB</name>
<reference evidence="2 3" key="2">
    <citation type="submission" date="2019-01" db="EMBL/GenBank/DDBJ databases">
        <authorList>
            <person name="Li Y."/>
        </authorList>
    </citation>
    <scope>NUCLEOTIDE SEQUENCE [LARGE SCALE GENOMIC DNA]</scope>
    <source>
        <strain evidence="2 3">2D-5</strain>
    </source>
</reference>
<dbReference type="Proteomes" id="UP000285710">
    <property type="component" value="Unassembled WGS sequence"/>
</dbReference>
<gene>
    <name evidence="2" type="ORF">D2T33_20870</name>
</gene>
<dbReference type="SUPFAM" id="SSF47413">
    <property type="entry name" value="lambda repressor-like DNA-binding domains"/>
    <property type="match status" value="1"/>
</dbReference>
<evidence type="ECO:0000313" key="2">
    <source>
        <dbReference type="EMBL" id="RWR04687.1"/>
    </source>
</evidence>
<organism evidence="2 3">
    <name type="scientific">Paenirhodobacter populi</name>
    <dbReference type="NCBI Taxonomy" id="2306993"/>
    <lineage>
        <taxon>Bacteria</taxon>
        <taxon>Pseudomonadati</taxon>
        <taxon>Pseudomonadota</taxon>
        <taxon>Alphaproteobacteria</taxon>
        <taxon>Rhodobacterales</taxon>
        <taxon>Rhodobacter group</taxon>
        <taxon>Paenirhodobacter</taxon>
    </lineage>
</organism>
<proteinExistence type="predicted"/>
<dbReference type="InterPro" id="IPR010982">
    <property type="entry name" value="Lambda_DNA-bd_dom_sf"/>
</dbReference>
<reference evidence="2 3" key="1">
    <citation type="submission" date="2019-01" db="EMBL/GenBank/DDBJ databases">
        <title>Sinorhodobacter populi sp. nov. isolated from the symptomatic bark tissue of Populus euramericana canker.</title>
        <authorList>
            <person name="Xu G."/>
        </authorList>
    </citation>
    <scope>NUCLEOTIDE SEQUENCE [LARGE SCALE GENOMIC DNA]</scope>
    <source>
        <strain evidence="2 3">2D-5</strain>
    </source>
</reference>